<accession>A0A6L6XTJ0</accession>
<dbReference type="AlphaFoldDB" id="A0A6L6XTJ0"/>
<evidence type="ECO:0000313" key="4">
    <source>
        <dbReference type="Proteomes" id="UP000473525"/>
    </source>
</evidence>
<reference evidence="3 4" key="1">
    <citation type="submission" date="2019-12" db="EMBL/GenBank/DDBJ databases">
        <authorList>
            <person name="Huq M.A."/>
        </authorList>
    </citation>
    <scope>NUCLEOTIDE SEQUENCE [LARGE SCALE GENOMIC DNA]</scope>
    <source>
        <strain evidence="3 4">MAH-18</strain>
    </source>
</reference>
<dbReference type="PANTHER" id="PTHR31956:SF1">
    <property type="entry name" value="NON-SPECIFIC PHOSPHOLIPASE C1"/>
    <property type="match status" value="1"/>
</dbReference>
<dbReference type="SUPFAM" id="SSF53649">
    <property type="entry name" value="Alkaline phosphatase-like"/>
    <property type="match status" value="1"/>
</dbReference>
<keyword evidence="1" id="KW-0378">Hydrolase</keyword>
<dbReference type="InterPro" id="IPR017850">
    <property type="entry name" value="Alkaline_phosphatase_core_sf"/>
</dbReference>
<organism evidence="3 4">
    <name type="scientific">Nocardioides agri</name>
    <dbReference type="NCBI Taxonomy" id="2682843"/>
    <lineage>
        <taxon>Bacteria</taxon>
        <taxon>Bacillati</taxon>
        <taxon>Actinomycetota</taxon>
        <taxon>Actinomycetes</taxon>
        <taxon>Propionibacteriales</taxon>
        <taxon>Nocardioidaceae</taxon>
        <taxon>Nocardioides</taxon>
    </lineage>
</organism>
<protein>
    <submittedName>
        <fullName evidence="3">Acid phosphatase</fullName>
    </submittedName>
</protein>
<evidence type="ECO:0000256" key="1">
    <source>
        <dbReference type="ARBA" id="ARBA00022801"/>
    </source>
</evidence>
<sequence length="562" mass="59562">MFVAVLALGGSLAVPAAATPHKAHPHKGTKIDHIVVIYEENHSFDNVFGGWERVRGLADAPPEPQIAPDGTVLPCLPQNDVNLTSPPLPVTCTGTVGSLAIRSAFENEPFRIDDYIQPQDTTCPVPGAPFQPNGVPDGSGLPGGCTRDLVHRFYNEQYQIHGGRQDRYVAGSDAVGLTMGTYDTTELPIYRYLHSAGAPHYAIADNFFQAAFGGSFLNHQWLIAARTPTWPGAVADYGANDLHSIVGPDGFPAGTLLHPATPGTKDAALTQAAASDGSCKVPAAGPTPPAGTVCGDYAVNTVQPPYQPYAPGTAVTRRLPAQTAPTIGDRLSGAGVDWAWYSGGWSNANGDVGAPGWTNGSTPGTCTDPNTIAGAVYPNCADKLFQFHHQPFNYYATYAPGTAARAAHLRDEEEFIAAAKSGDLKPVSFVKPVGAENEHPGYASEHSGSSHLVELLEAIENGPDADSTLVIVTYDEFGGQWDHVAPPHGVAGITDQWGPGTRIPALLVSPVLKHRFAVDRTEHDTTSILATIERRFRLRPLTTRDAAVADLFRAPVFPGNRP</sequence>
<comment type="caution">
    <text evidence="3">The sequence shown here is derived from an EMBL/GenBank/DDBJ whole genome shotgun (WGS) entry which is preliminary data.</text>
</comment>
<dbReference type="Proteomes" id="UP000473525">
    <property type="component" value="Unassembled WGS sequence"/>
</dbReference>
<evidence type="ECO:0000256" key="2">
    <source>
        <dbReference type="ARBA" id="ARBA00023026"/>
    </source>
</evidence>
<gene>
    <name evidence="3" type="primary">acpA</name>
    <name evidence="3" type="ORF">GON03_14125</name>
</gene>
<dbReference type="InterPro" id="IPR007312">
    <property type="entry name" value="Phosphoesterase"/>
</dbReference>
<dbReference type="InterPro" id="IPR017768">
    <property type="entry name" value="AcpA"/>
</dbReference>
<dbReference type="PANTHER" id="PTHR31956">
    <property type="entry name" value="NON-SPECIFIC PHOSPHOLIPASE C4-RELATED"/>
    <property type="match status" value="1"/>
</dbReference>
<dbReference type="Pfam" id="PF04185">
    <property type="entry name" value="Phosphoesterase"/>
    <property type="match status" value="1"/>
</dbReference>
<dbReference type="EMBL" id="WSEK01000004">
    <property type="protein sequence ID" value="MVQ50318.1"/>
    <property type="molecule type" value="Genomic_DNA"/>
</dbReference>
<name>A0A6L6XTJ0_9ACTN</name>
<dbReference type="GO" id="GO:0003993">
    <property type="term" value="F:acid phosphatase activity"/>
    <property type="evidence" value="ECO:0007669"/>
    <property type="project" value="InterPro"/>
</dbReference>
<dbReference type="CDD" id="cd16013">
    <property type="entry name" value="AcpA"/>
    <property type="match status" value="1"/>
</dbReference>
<keyword evidence="2" id="KW-0843">Virulence</keyword>
<evidence type="ECO:0000313" key="3">
    <source>
        <dbReference type="EMBL" id="MVQ50318.1"/>
    </source>
</evidence>
<dbReference type="NCBIfam" id="TIGR03397">
    <property type="entry name" value="acid_phos_Burk"/>
    <property type="match status" value="1"/>
</dbReference>
<keyword evidence="4" id="KW-1185">Reference proteome</keyword>
<proteinExistence type="predicted"/>
<dbReference type="Gene3D" id="3.40.720.10">
    <property type="entry name" value="Alkaline Phosphatase, subunit A"/>
    <property type="match status" value="2"/>
</dbReference>